<dbReference type="PANTHER" id="PTHR30244">
    <property type="entry name" value="TRANSAMINASE"/>
    <property type="match status" value="1"/>
</dbReference>
<reference evidence="6 7" key="1">
    <citation type="submission" date="2015-08" db="EMBL/GenBank/DDBJ databases">
        <title>Complete genome sequence of Sulfurifustis variabilis.</title>
        <authorList>
            <person name="Miura A."/>
            <person name="Kojima H."/>
            <person name="Fukui M."/>
        </authorList>
    </citation>
    <scope>NUCLEOTIDE SEQUENCE [LARGE SCALE GENOMIC DNA]</scope>
    <source>
        <strain evidence="7">skN76</strain>
    </source>
</reference>
<feature type="modified residue" description="N6-(pyridoxal phosphate)lysine" evidence="4">
    <location>
        <position position="187"/>
    </location>
</feature>
<accession>A0A1B4VDS0</accession>
<evidence type="ECO:0000256" key="5">
    <source>
        <dbReference type="RuleBase" id="RU004508"/>
    </source>
</evidence>
<keyword evidence="6" id="KW-0167">Capsid protein</keyword>
<dbReference type="OrthoDB" id="9804264at2"/>
<feature type="active site" description="Proton acceptor" evidence="3">
    <location>
        <position position="187"/>
    </location>
</feature>
<gene>
    <name evidence="6" type="ORF">SVA_2055</name>
</gene>
<keyword evidence="6" id="KW-0946">Virion</keyword>
<dbReference type="InterPro" id="IPR000653">
    <property type="entry name" value="DegT/StrS_aminotransferase"/>
</dbReference>
<dbReference type="Proteomes" id="UP000218899">
    <property type="component" value="Chromosome"/>
</dbReference>
<dbReference type="Gene3D" id="3.90.1150.10">
    <property type="entry name" value="Aspartate Aminotransferase, domain 1"/>
    <property type="match status" value="1"/>
</dbReference>
<dbReference type="GO" id="GO:0008483">
    <property type="term" value="F:transaminase activity"/>
    <property type="evidence" value="ECO:0007669"/>
    <property type="project" value="TreeGrafter"/>
</dbReference>
<dbReference type="Pfam" id="PF01041">
    <property type="entry name" value="DegT_DnrJ_EryC1"/>
    <property type="match status" value="1"/>
</dbReference>
<dbReference type="EMBL" id="AP014936">
    <property type="protein sequence ID" value="BAU48607.1"/>
    <property type="molecule type" value="Genomic_DNA"/>
</dbReference>
<name>A0A1B4VDS0_9GAMM</name>
<dbReference type="InterPro" id="IPR015422">
    <property type="entry name" value="PyrdxlP-dep_Trfase_small"/>
</dbReference>
<proteinExistence type="inferred from homology"/>
<evidence type="ECO:0000256" key="4">
    <source>
        <dbReference type="PIRSR" id="PIRSR000390-2"/>
    </source>
</evidence>
<dbReference type="InterPro" id="IPR015421">
    <property type="entry name" value="PyrdxlP-dep_Trfase_major"/>
</dbReference>
<dbReference type="InterPro" id="IPR015424">
    <property type="entry name" value="PyrdxlP-dep_Trfase"/>
</dbReference>
<dbReference type="KEGG" id="sva:SVA_2055"/>
<evidence type="ECO:0000313" key="6">
    <source>
        <dbReference type="EMBL" id="BAU48607.1"/>
    </source>
</evidence>
<evidence type="ECO:0000256" key="3">
    <source>
        <dbReference type="PIRSR" id="PIRSR000390-1"/>
    </source>
</evidence>
<dbReference type="PANTHER" id="PTHR30244:SF34">
    <property type="entry name" value="DTDP-4-AMINO-4,6-DIDEOXYGALACTOSE TRANSAMINASE"/>
    <property type="match status" value="1"/>
</dbReference>
<dbReference type="AlphaFoldDB" id="A0A1B4VDS0"/>
<dbReference type="GO" id="GO:0000271">
    <property type="term" value="P:polysaccharide biosynthetic process"/>
    <property type="evidence" value="ECO:0007669"/>
    <property type="project" value="TreeGrafter"/>
</dbReference>
<dbReference type="PIRSF" id="PIRSF000390">
    <property type="entry name" value="PLP_StrS"/>
    <property type="match status" value="1"/>
</dbReference>
<dbReference type="GO" id="GO:0030170">
    <property type="term" value="F:pyridoxal phosphate binding"/>
    <property type="evidence" value="ECO:0007669"/>
    <property type="project" value="TreeGrafter"/>
</dbReference>
<evidence type="ECO:0000313" key="7">
    <source>
        <dbReference type="Proteomes" id="UP000218899"/>
    </source>
</evidence>
<dbReference type="SUPFAM" id="SSF53383">
    <property type="entry name" value="PLP-dependent transferases"/>
    <property type="match status" value="1"/>
</dbReference>
<dbReference type="CDD" id="cd00616">
    <property type="entry name" value="AHBA_syn"/>
    <property type="match status" value="1"/>
</dbReference>
<sequence length="385" mass="42195">MAVIRKDFLPFGRPNFSREEIEAVTRVLTSGWIGMGPETMSFEEELAAFLGARHVVTVNSCTSALFLSLLVGGVDKGDEVICPSLTWCSTANAALYLGATPVFCDVDPYTLCATSETVRAKLTPRTKAVVVVHFGGLAADVDGIRDALPDGVRLVEDAAHALGTRLADGRNVGASGNLTCFSFYANKNLSTGEGGAIALRDDETAGRLRSLRLHGLPADAWKRFSNPAGRFVSELTELGYKMNYTDLQAAIGRVQLRRQAELHETRLAIAKYYRDRLSALDIGMGFQRGVTEWTHAHHLFVVFLPTERMSRGRDELLAELRKRNIGASIHYHPLHRMSLYGAVKQPALPVTERVADCILTLPISSSMTLEDARYVVDNLTELLSD</sequence>
<keyword evidence="1 4" id="KW-0663">Pyridoxal phosphate</keyword>
<keyword evidence="7" id="KW-1185">Reference proteome</keyword>
<dbReference type="RefSeq" id="WP_096461095.1">
    <property type="nucleotide sequence ID" value="NZ_AP014936.1"/>
</dbReference>
<organism evidence="6 7">
    <name type="scientific">Sulfurifustis variabilis</name>
    <dbReference type="NCBI Taxonomy" id="1675686"/>
    <lineage>
        <taxon>Bacteria</taxon>
        <taxon>Pseudomonadati</taxon>
        <taxon>Pseudomonadota</taxon>
        <taxon>Gammaproteobacteria</taxon>
        <taxon>Acidiferrobacterales</taxon>
        <taxon>Acidiferrobacteraceae</taxon>
        <taxon>Sulfurifustis</taxon>
    </lineage>
</organism>
<dbReference type="Gene3D" id="3.40.640.10">
    <property type="entry name" value="Type I PLP-dependent aspartate aminotransferase-like (Major domain)"/>
    <property type="match status" value="1"/>
</dbReference>
<evidence type="ECO:0000256" key="2">
    <source>
        <dbReference type="ARBA" id="ARBA00037999"/>
    </source>
</evidence>
<evidence type="ECO:0000256" key="1">
    <source>
        <dbReference type="ARBA" id="ARBA00022898"/>
    </source>
</evidence>
<comment type="similarity">
    <text evidence="2 5">Belongs to the DegT/DnrJ/EryC1 family.</text>
</comment>
<protein>
    <submittedName>
        <fullName evidence="6">Spore coat protein</fullName>
    </submittedName>
</protein>